<dbReference type="KEGG" id="bha:BH3382"/>
<reference evidence="2 3" key="1">
    <citation type="journal article" date="2000" name="Nucleic Acids Res.">
        <title>Complete genome sequence of the alkaliphilic bacterium Bacillus halodurans and genomic sequence comparison with Bacillus subtilis.</title>
        <authorList>
            <person name="Takami H."/>
            <person name="Nakasone K."/>
            <person name="Takaki Y."/>
            <person name="Maeno G."/>
            <person name="Sasaki R."/>
            <person name="Masui N."/>
            <person name="Fuji F."/>
            <person name="Hirama C."/>
            <person name="Nakamura Y."/>
            <person name="Ogasawara N."/>
            <person name="Kuhara S."/>
            <person name="Horikoshi K."/>
        </authorList>
    </citation>
    <scope>NUCLEOTIDE SEQUENCE [LARGE SCALE GENOMIC DNA]</scope>
    <source>
        <strain evidence="3">ATCC BAA-125 / DSM 18197 / FERM 7344 / JCM 9153 / C-125</strain>
    </source>
</reference>
<accession>Q9K7H9</accession>
<feature type="domain" description="Glycosyl transferase family 1" evidence="1">
    <location>
        <begin position="162"/>
        <end position="328"/>
    </location>
</feature>
<dbReference type="STRING" id="272558.gene:10729295"/>
<gene>
    <name evidence="2" type="ordered locus">BH3382</name>
</gene>
<evidence type="ECO:0000313" key="2">
    <source>
        <dbReference type="EMBL" id="BAB07101.1"/>
    </source>
</evidence>
<dbReference type="AlphaFoldDB" id="Q9K7H9"/>
<protein>
    <submittedName>
        <fullName evidence="2">BH3382 protein</fullName>
    </submittedName>
</protein>
<dbReference type="Pfam" id="PF00534">
    <property type="entry name" value="Glycos_transf_1"/>
    <property type="match status" value="1"/>
</dbReference>
<dbReference type="SUPFAM" id="SSF53756">
    <property type="entry name" value="UDP-Glycosyltransferase/glycogen phosphorylase"/>
    <property type="match status" value="1"/>
</dbReference>
<dbReference type="Gene3D" id="3.40.50.2000">
    <property type="entry name" value="Glycogen Phosphorylase B"/>
    <property type="match status" value="2"/>
</dbReference>
<dbReference type="PIR" id="F84072">
    <property type="entry name" value="F84072"/>
</dbReference>
<name>Q9K7H9_HALH5</name>
<dbReference type="OrthoDB" id="158463at2"/>
<dbReference type="Proteomes" id="UP000001258">
    <property type="component" value="Chromosome"/>
</dbReference>
<dbReference type="CAZy" id="GT4">
    <property type="family name" value="Glycosyltransferase Family 4"/>
</dbReference>
<keyword evidence="3" id="KW-1185">Reference proteome</keyword>
<dbReference type="EMBL" id="BA000004">
    <property type="protein sequence ID" value="BAB07101.1"/>
    <property type="molecule type" value="Genomic_DNA"/>
</dbReference>
<evidence type="ECO:0000259" key="1">
    <source>
        <dbReference type="Pfam" id="PF00534"/>
    </source>
</evidence>
<dbReference type="RefSeq" id="WP_010899523.1">
    <property type="nucleotide sequence ID" value="NC_002570.2"/>
</dbReference>
<dbReference type="InterPro" id="IPR001296">
    <property type="entry name" value="Glyco_trans_1"/>
</dbReference>
<sequence>MKILFTFYLATGGVVTLNRHRYHALNSEDCECHFLYLKNGSGLNTMGNARTYVTNDDEDIKALLYAKQYDVIVVTLDFLFVNRLRRLGYKGKIIFDVQGFGTDIKELFEKANDHFITGEVDAILSPKTSHLEQLIAHHFPSTPAFHFHNCITFSMFTCKPQPKPKRTIIGWVGRIEENKNWRYFLKIGEKLLKEDSSLELWIFEDPKAANPSEKKHFHSMVKKLKLRNHMRSLQNVPYERMAEFYSLMGRSGGFLCSTSKKEGFGYAVLEAMCCKCPVVCTDSDGIKSFVINEQTGLIIPHNNVPISVNKAQRLLKDKQLKNQLISNAWNYVHEHFSPELYKDHFHYMLAAIGLKH</sequence>
<dbReference type="PANTHER" id="PTHR12526">
    <property type="entry name" value="GLYCOSYLTRANSFERASE"/>
    <property type="match status" value="1"/>
</dbReference>
<organism evidence="2 3">
    <name type="scientific">Halalkalibacterium halodurans (strain ATCC BAA-125 / DSM 18197 / FERM 7344 / JCM 9153 / C-125)</name>
    <name type="common">Bacillus halodurans</name>
    <dbReference type="NCBI Taxonomy" id="272558"/>
    <lineage>
        <taxon>Bacteria</taxon>
        <taxon>Bacillati</taxon>
        <taxon>Bacillota</taxon>
        <taxon>Bacilli</taxon>
        <taxon>Bacillales</taxon>
        <taxon>Bacillaceae</taxon>
        <taxon>Halalkalibacterium (ex Joshi et al. 2022)</taxon>
    </lineage>
</organism>
<dbReference type="CDD" id="cd03801">
    <property type="entry name" value="GT4_PimA-like"/>
    <property type="match status" value="1"/>
</dbReference>
<dbReference type="eggNOG" id="COG0438">
    <property type="taxonomic scope" value="Bacteria"/>
</dbReference>
<dbReference type="GO" id="GO:0016757">
    <property type="term" value="F:glycosyltransferase activity"/>
    <property type="evidence" value="ECO:0007669"/>
    <property type="project" value="InterPro"/>
</dbReference>
<proteinExistence type="predicted"/>
<evidence type="ECO:0000313" key="3">
    <source>
        <dbReference type="Proteomes" id="UP000001258"/>
    </source>
</evidence>
<dbReference type="HOGENOM" id="CLU_778119_0_0_9"/>